<sequence>MGKVRTSYIAKEKLAAISYAEAHGNRAAGREFGCNEACVRLWRKQKPSLLRQKKTNGLSEVSRPSSLN</sequence>
<reference evidence="1" key="2">
    <citation type="submission" date="2020-11" db="EMBL/GenBank/DDBJ databases">
        <authorList>
            <person name="McCartney M.A."/>
            <person name="Auch B."/>
            <person name="Kono T."/>
            <person name="Mallez S."/>
            <person name="Becker A."/>
            <person name="Gohl D.M."/>
            <person name="Silverstein K.A.T."/>
            <person name="Koren S."/>
            <person name="Bechman K.B."/>
            <person name="Herman A."/>
            <person name="Abrahante J.E."/>
            <person name="Garbe J."/>
        </authorList>
    </citation>
    <scope>NUCLEOTIDE SEQUENCE</scope>
    <source>
        <strain evidence="1">Duluth1</strain>
        <tissue evidence="1">Whole animal</tissue>
    </source>
</reference>
<name>A0A9D4SAM8_DREPO</name>
<dbReference type="Proteomes" id="UP000828390">
    <property type="component" value="Unassembled WGS sequence"/>
</dbReference>
<dbReference type="EMBL" id="JAIWYP010000001">
    <property type="protein sequence ID" value="KAH3898021.1"/>
    <property type="molecule type" value="Genomic_DNA"/>
</dbReference>
<dbReference type="AlphaFoldDB" id="A0A9D4SAM8"/>
<organism evidence="1 2">
    <name type="scientific">Dreissena polymorpha</name>
    <name type="common">Zebra mussel</name>
    <name type="synonym">Mytilus polymorpha</name>
    <dbReference type="NCBI Taxonomy" id="45954"/>
    <lineage>
        <taxon>Eukaryota</taxon>
        <taxon>Metazoa</taxon>
        <taxon>Spiralia</taxon>
        <taxon>Lophotrochozoa</taxon>
        <taxon>Mollusca</taxon>
        <taxon>Bivalvia</taxon>
        <taxon>Autobranchia</taxon>
        <taxon>Heteroconchia</taxon>
        <taxon>Euheterodonta</taxon>
        <taxon>Imparidentia</taxon>
        <taxon>Neoheterodontei</taxon>
        <taxon>Myida</taxon>
        <taxon>Dreissenoidea</taxon>
        <taxon>Dreissenidae</taxon>
        <taxon>Dreissena</taxon>
    </lineage>
</organism>
<evidence type="ECO:0000313" key="1">
    <source>
        <dbReference type="EMBL" id="KAH3898021.1"/>
    </source>
</evidence>
<evidence type="ECO:0000313" key="2">
    <source>
        <dbReference type="Proteomes" id="UP000828390"/>
    </source>
</evidence>
<evidence type="ECO:0008006" key="3">
    <source>
        <dbReference type="Google" id="ProtNLM"/>
    </source>
</evidence>
<gene>
    <name evidence="1" type="ORF">DPMN_022218</name>
</gene>
<keyword evidence="2" id="KW-1185">Reference proteome</keyword>
<protein>
    <recommendedName>
        <fullName evidence="3">Brinker DNA-binding domain-containing protein</fullName>
    </recommendedName>
</protein>
<accession>A0A9D4SAM8</accession>
<reference evidence="1" key="1">
    <citation type="journal article" date="2019" name="bioRxiv">
        <title>The Genome of the Zebra Mussel, Dreissena polymorpha: A Resource for Invasive Species Research.</title>
        <authorList>
            <person name="McCartney M.A."/>
            <person name="Auch B."/>
            <person name="Kono T."/>
            <person name="Mallez S."/>
            <person name="Zhang Y."/>
            <person name="Obille A."/>
            <person name="Becker A."/>
            <person name="Abrahante J.E."/>
            <person name="Garbe J."/>
            <person name="Badalamenti J.P."/>
            <person name="Herman A."/>
            <person name="Mangelson H."/>
            <person name="Liachko I."/>
            <person name="Sullivan S."/>
            <person name="Sone E.D."/>
            <person name="Koren S."/>
            <person name="Silverstein K.A.T."/>
            <person name="Beckman K.B."/>
            <person name="Gohl D.M."/>
        </authorList>
    </citation>
    <scope>NUCLEOTIDE SEQUENCE</scope>
    <source>
        <strain evidence="1">Duluth1</strain>
        <tissue evidence="1">Whole animal</tissue>
    </source>
</reference>
<proteinExistence type="predicted"/>
<comment type="caution">
    <text evidence="1">The sequence shown here is derived from an EMBL/GenBank/DDBJ whole genome shotgun (WGS) entry which is preliminary data.</text>
</comment>